<reference evidence="5" key="1">
    <citation type="submission" date="2021-02" db="EMBL/GenBank/DDBJ databases">
        <authorList>
            <person name="Nowell W R."/>
        </authorList>
    </citation>
    <scope>NUCLEOTIDE SEQUENCE</scope>
</reference>
<evidence type="ECO:0000256" key="2">
    <source>
        <dbReference type="ARBA" id="ARBA00022801"/>
    </source>
</evidence>
<evidence type="ECO:0000256" key="3">
    <source>
        <dbReference type="SAM" id="Phobius"/>
    </source>
</evidence>
<feature type="transmembrane region" description="Helical" evidence="3">
    <location>
        <begin position="12"/>
        <end position="36"/>
    </location>
</feature>
<keyword evidence="3" id="KW-0812">Transmembrane</keyword>
<dbReference type="GO" id="GO:0006508">
    <property type="term" value="P:proteolysis"/>
    <property type="evidence" value="ECO:0007669"/>
    <property type="project" value="InterPro"/>
</dbReference>
<feature type="domain" description="Peptidase S9 prolyl oligopeptidase catalytic" evidence="4">
    <location>
        <begin position="718"/>
        <end position="855"/>
    </location>
</feature>
<keyword evidence="2" id="KW-0378">Hydrolase</keyword>
<sequence length="856" mass="98382">MSWLESNSGRKKYLFWLVFFLIGALLALIPCLIVGLTKKKSCPDPQPQPAEWNASDYQSNYDYYRQLEQKHDLTPTDNILMDRLSWPRFCPGDSSKIVYLRRQFHMPDFNGSSTTLHWVDMSNPMEPKTVQLTRPKWGTHDQQFYWIDKSTILFLYDVINDYCTFQFYWIDKSTILFLSNRGSSGHTQIFQLNLPDDVSKVDSFIEPIQITEFPLDVDNLLVNRQASRLAFSCQVYANLTIEQTAARLAEEKESNSLVYTFDKLFIRHWDEYMTGRRYHPFVVSIERNAQGTFKLTSTIVDVLSGIDSDSPTRPFGDAKSQWSFSASGNSFAFTRQHDETSEVAWSTNLDIYTVDLTQTVVTNKCITCTNLAADQDPKYSPTDDNILVYRAQSVPGYESDQYKIKYYDGTTTKTLMDDWDQSIQVTTWTDNGKSLFLELGEQANHVIYQLLDVHYPNMTVVPRGSVSGTSRDINPDPTDDQTFVLTYENLVKPTNIILQKGTVSFPATKHNDMLIDRVRWSPTYEPFSFEGAQNETVWGWHVPPVSGTSQKAPLAFLIHGGPQNSWYNTWGRGWSFQSFAAQGYAVIAINFHGSDSYGQKFTDSITGEYGTLPFEDLELGLTAALNKYAYINGSRAVALGASYGGYMINWIAGHPKMSQRFRALVNHDGLFDMREMAYVTEELWFTEHDAGGFPQYVNPEAYEKFNPVNHVANWTQPGGYMINWIAGHPKMSQRFRALVNHDGLFDMREMAYVTEELWFTEHDAGGFPQYVNPEAYEKFNPVNHVANWTQPMLVIQGGRDYRVPDTQSIGTFTALQRQGIPSRMLYFPKENHWTLNAFNSVVWYQEIFDWMKQWTN</sequence>
<keyword evidence="3" id="KW-1133">Transmembrane helix</keyword>
<evidence type="ECO:0000313" key="6">
    <source>
        <dbReference type="Proteomes" id="UP000663852"/>
    </source>
</evidence>
<evidence type="ECO:0000259" key="4">
    <source>
        <dbReference type="Pfam" id="PF00326"/>
    </source>
</evidence>
<name>A0A814T9H0_ADIRI</name>
<dbReference type="InterPro" id="IPR001375">
    <property type="entry name" value="Peptidase_S9_cat"/>
</dbReference>
<proteinExistence type="predicted"/>
<evidence type="ECO:0000313" key="5">
    <source>
        <dbReference type="EMBL" id="CAF1158975.1"/>
    </source>
</evidence>
<dbReference type="GO" id="GO:0004252">
    <property type="term" value="F:serine-type endopeptidase activity"/>
    <property type="evidence" value="ECO:0007669"/>
    <property type="project" value="TreeGrafter"/>
</dbReference>
<feature type="domain" description="Peptidase S9 prolyl oligopeptidase catalytic" evidence="4">
    <location>
        <begin position="574"/>
        <end position="715"/>
    </location>
</feature>
<dbReference type="PANTHER" id="PTHR42776:SF13">
    <property type="entry name" value="DIPEPTIDYL-PEPTIDASE 5"/>
    <property type="match status" value="1"/>
</dbReference>
<protein>
    <recommendedName>
        <fullName evidence="4">Peptidase S9 prolyl oligopeptidase catalytic domain-containing protein</fullName>
    </recommendedName>
</protein>
<dbReference type="AlphaFoldDB" id="A0A814T9H0"/>
<dbReference type="PANTHER" id="PTHR42776">
    <property type="entry name" value="SERINE PEPTIDASE S9 FAMILY MEMBER"/>
    <property type="match status" value="1"/>
</dbReference>
<keyword evidence="1" id="KW-0732">Signal</keyword>
<gene>
    <name evidence="5" type="ORF">EDS130_LOCUS23033</name>
</gene>
<dbReference type="InterPro" id="IPR029058">
    <property type="entry name" value="AB_hydrolase_fold"/>
</dbReference>
<organism evidence="5 6">
    <name type="scientific">Adineta ricciae</name>
    <name type="common">Rotifer</name>
    <dbReference type="NCBI Taxonomy" id="249248"/>
    <lineage>
        <taxon>Eukaryota</taxon>
        <taxon>Metazoa</taxon>
        <taxon>Spiralia</taxon>
        <taxon>Gnathifera</taxon>
        <taxon>Rotifera</taxon>
        <taxon>Eurotatoria</taxon>
        <taxon>Bdelloidea</taxon>
        <taxon>Adinetida</taxon>
        <taxon>Adinetidae</taxon>
        <taxon>Adineta</taxon>
    </lineage>
</organism>
<accession>A0A814T9H0</accession>
<dbReference type="Proteomes" id="UP000663852">
    <property type="component" value="Unassembled WGS sequence"/>
</dbReference>
<dbReference type="EMBL" id="CAJNOJ010000124">
    <property type="protein sequence ID" value="CAF1158975.1"/>
    <property type="molecule type" value="Genomic_DNA"/>
</dbReference>
<dbReference type="Gene3D" id="3.40.50.1820">
    <property type="entry name" value="alpha/beta hydrolase"/>
    <property type="match status" value="2"/>
</dbReference>
<dbReference type="OrthoDB" id="416344at2759"/>
<dbReference type="SUPFAM" id="SSF53474">
    <property type="entry name" value="alpha/beta-Hydrolases"/>
    <property type="match status" value="2"/>
</dbReference>
<dbReference type="Pfam" id="PF00326">
    <property type="entry name" value="Peptidase_S9"/>
    <property type="match status" value="2"/>
</dbReference>
<comment type="caution">
    <text evidence="5">The sequence shown here is derived from an EMBL/GenBank/DDBJ whole genome shotgun (WGS) entry which is preliminary data.</text>
</comment>
<evidence type="ECO:0000256" key="1">
    <source>
        <dbReference type="ARBA" id="ARBA00022729"/>
    </source>
</evidence>
<keyword evidence="3" id="KW-0472">Membrane</keyword>